<keyword evidence="1" id="KW-0805">Transcription regulation</keyword>
<keyword evidence="6" id="KW-1185">Reference proteome</keyword>
<dbReference type="SMART" id="SM00345">
    <property type="entry name" value="HTH_GNTR"/>
    <property type="match status" value="1"/>
</dbReference>
<dbReference type="SUPFAM" id="SSF64288">
    <property type="entry name" value="Chorismate lyase-like"/>
    <property type="match status" value="1"/>
</dbReference>
<protein>
    <submittedName>
        <fullName evidence="5">Transcriptional regulator, GntR family</fullName>
    </submittedName>
</protein>
<dbReference type="SMART" id="SM00866">
    <property type="entry name" value="UTRA"/>
    <property type="match status" value="1"/>
</dbReference>
<dbReference type="InParanoid" id="C7PZ79"/>
<reference evidence="5 6" key="1">
    <citation type="journal article" date="2009" name="Stand. Genomic Sci.">
        <title>Complete genome sequence of Catenulispora acidiphila type strain (ID 139908).</title>
        <authorList>
            <person name="Copeland A."/>
            <person name="Lapidus A."/>
            <person name="Glavina Del Rio T."/>
            <person name="Nolan M."/>
            <person name="Lucas S."/>
            <person name="Chen F."/>
            <person name="Tice H."/>
            <person name="Cheng J.F."/>
            <person name="Bruce D."/>
            <person name="Goodwin L."/>
            <person name="Pitluck S."/>
            <person name="Mikhailova N."/>
            <person name="Pati A."/>
            <person name="Ivanova N."/>
            <person name="Mavromatis K."/>
            <person name="Chen A."/>
            <person name="Palaniappan K."/>
            <person name="Chain P."/>
            <person name="Land M."/>
            <person name="Hauser L."/>
            <person name="Chang Y.J."/>
            <person name="Jeffries C.D."/>
            <person name="Chertkov O."/>
            <person name="Brettin T."/>
            <person name="Detter J.C."/>
            <person name="Han C."/>
            <person name="Ali Z."/>
            <person name="Tindall B.J."/>
            <person name="Goker M."/>
            <person name="Bristow J."/>
            <person name="Eisen J.A."/>
            <person name="Markowitz V."/>
            <person name="Hugenholtz P."/>
            <person name="Kyrpides N.C."/>
            <person name="Klenk H.P."/>
        </authorList>
    </citation>
    <scope>NUCLEOTIDE SEQUENCE [LARGE SCALE GENOMIC DNA]</scope>
    <source>
        <strain evidence="6">DSM 44928 / JCM 14897 / NBRC 102108 / NRRL B-24433 / ID139908</strain>
    </source>
</reference>
<dbReference type="Proteomes" id="UP000000851">
    <property type="component" value="Chromosome"/>
</dbReference>
<name>C7PZ79_CATAD</name>
<dbReference type="PANTHER" id="PTHR44846:SF16">
    <property type="entry name" value="TRANSCRIPTIONAL REGULATOR PHNF-RELATED"/>
    <property type="match status" value="1"/>
</dbReference>
<dbReference type="KEGG" id="cai:Caci_2619"/>
<dbReference type="STRING" id="479433.Caci_2619"/>
<dbReference type="GO" id="GO:0003677">
    <property type="term" value="F:DNA binding"/>
    <property type="evidence" value="ECO:0007669"/>
    <property type="project" value="UniProtKB-KW"/>
</dbReference>
<proteinExistence type="predicted"/>
<organism evidence="5 6">
    <name type="scientific">Catenulispora acidiphila (strain DSM 44928 / JCM 14897 / NBRC 102108 / NRRL B-24433 / ID139908)</name>
    <dbReference type="NCBI Taxonomy" id="479433"/>
    <lineage>
        <taxon>Bacteria</taxon>
        <taxon>Bacillati</taxon>
        <taxon>Actinomycetota</taxon>
        <taxon>Actinomycetes</taxon>
        <taxon>Catenulisporales</taxon>
        <taxon>Catenulisporaceae</taxon>
        <taxon>Catenulispora</taxon>
    </lineage>
</organism>
<evidence type="ECO:0000256" key="2">
    <source>
        <dbReference type="ARBA" id="ARBA00023125"/>
    </source>
</evidence>
<dbReference type="GO" id="GO:0003700">
    <property type="term" value="F:DNA-binding transcription factor activity"/>
    <property type="evidence" value="ECO:0007669"/>
    <property type="project" value="InterPro"/>
</dbReference>
<evidence type="ECO:0000259" key="4">
    <source>
        <dbReference type="PROSITE" id="PS50949"/>
    </source>
</evidence>
<dbReference type="HOGENOM" id="CLU_063236_2_0_11"/>
<accession>C7PZ79</accession>
<dbReference type="eggNOG" id="COG2188">
    <property type="taxonomic scope" value="Bacteria"/>
</dbReference>
<dbReference type="SUPFAM" id="SSF46785">
    <property type="entry name" value="Winged helix' DNA-binding domain"/>
    <property type="match status" value="1"/>
</dbReference>
<evidence type="ECO:0000313" key="6">
    <source>
        <dbReference type="Proteomes" id="UP000000851"/>
    </source>
</evidence>
<dbReference type="InterPro" id="IPR050679">
    <property type="entry name" value="Bact_HTH_transcr_reg"/>
</dbReference>
<dbReference type="InterPro" id="IPR000524">
    <property type="entry name" value="Tscrpt_reg_HTH_GntR"/>
</dbReference>
<dbReference type="CDD" id="cd07377">
    <property type="entry name" value="WHTH_GntR"/>
    <property type="match status" value="1"/>
</dbReference>
<dbReference type="InterPro" id="IPR036388">
    <property type="entry name" value="WH-like_DNA-bd_sf"/>
</dbReference>
<dbReference type="PANTHER" id="PTHR44846">
    <property type="entry name" value="MANNOSYL-D-GLYCERATE TRANSPORT/METABOLISM SYSTEM REPRESSOR MNGR-RELATED"/>
    <property type="match status" value="1"/>
</dbReference>
<evidence type="ECO:0000313" key="5">
    <source>
        <dbReference type="EMBL" id="ACU71536.1"/>
    </source>
</evidence>
<keyword evidence="2" id="KW-0238">DNA-binding</keyword>
<dbReference type="EMBL" id="CP001700">
    <property type="protein sequence ID" value="ACU71536.1"/>
    <property type="molecule type" value="Genomic_DNA"/>
</dbReference>
<dbReference type="Pfam" id="PF07702">
    <property type="entry name" value="UTRA"/>
    <property type="match status" value="1"/>
</dbReference>
<dbReference type="Pfam" id="PF00392">
    <property type="entry name" value="GntR"/>
    <property type="match status" value="1"/>
</dbReference>
<evidence type="ECO:0000256" key="1">
    <source>
        <dbReference type="ARBA" id="ARBA00023015"/>
    </source>
</evidence>
<dbReference type="InterPro" id="IPR036390">
    <property type="entry name" value="WH_DNA-bd_sf"/>
</dbReference>
<dbReference type="PRINTS" id="PR00035">
    <property type="entry name" value="HTHGNTR"/>
</dbReference>
<sequence length="252" mass="27521">MSLDVDPAHAPQRTRGADPLWSQTADLLVEHIARRGLSAGAKLPPERDLCAQLDISRVTLRKALLHLVDRGVLTATQGRGWFVASRVAAREWPDDLESFTATARRKHMTPGAIVLVQEVRPATLDEGDRLDVPAGTPLVHLERIRLLNGVRIALDRTLLPLDAAPAVPDLDFTTASLFEVLRDAGVSLERSVATVEARVADQAGAEVLQVEPGAPILVLDQIIYSADQRPILASTIEYSGERYRLRTTFSAH</sequence>
<gene>
    <name evidence="5" type="ordered locus">Caci_2619</name>
</gene>
<dbReference type="AlphaFoldDB" id="C7PZ79"/>
<dbReference type="PROSITE" id="PS50949">
    <property type="entry name" value="HTH_GNTR"/>
    <property type="match status" value="1"/>
</dbReference>
<dbReference type="Gene3D" id="3.40.1410.10">
    <property type="entry name" value="Chorismate lyase-like"/>
    <property type="match status" value="1"/>
</dbReference>
<dbReference type="OrthoDB" id="7363114at2"/>
<dbReference type="RefSeq" id="WP_012786829.1">
    <property type="nucleotide sequence ID" value="NC_013131.1"/>
</dbReference>
<feature type="domain" description="HTH gntR-type" evidence="4">
    <location>
        <begin position="18"/>
        <end position="86"/>
    </location>
</feature>
<evidence type="ECO:0000256" key="3">
    <source>
        <dbReference type="ARBA" id="ARBA00023163"/>
    </source>
</evidence>
<dbReference type="InterPro" id="IPR011663">
    <property type="entry name" value="UTRA"/>
</dbReference>
<keyword evidence="3" id="KW-0804">Transcription</keyword>
<dbReference type="InterPro" id="IPR028978">
    <property type="entry name" value="Chorismate_lyase_/UTRA_dom_sf"/>
</dbReference>
<dbReference type="Gene3D" id="1.10.10.10">
    <property type="entry name" value="Winged helix-like DNA-binding domain superfamily/Winged helix DNA-binding domain"/>
    <property type="match status" value="1"/>
</dbReference>